<dbReference type="RefSeq" id="WP_187465256.1">
    <property type="nucleotide sequence ID" value="NZ_JACSIT010000051.1"/>
</dbReference>
<keyword evidence="2" id="KW-1185">Reference proteome</keyword>
<sequence length="290" mass="32021">MGYGKWSSAEYSSFRSSYAGKSRDDIFTANKHRRIDPKLDPFRVGMRESRDSVEHPNSLAIAVFLDVTGSMGHIPHDLVANQLGALMDTLTDHGVQDPQLMFSAVGDHRCDKAPLQFGQFESSTQLVNDGLSRLFLEGGGGDAPESYLLAWHAAARHTSIDCWEKRQQKGFLFTVGDDTSHTTFEGQLQAQLFGYSGAQTLTDQQLLAEAQQRYHVFHVHVGKNNEQSNPRVTNYWQPLLGKRFITLADYRQLGLLVAMVVAILTGSPAETVISKQAPGLQRSVGDALLA</sequence>
<evidence type="ECO:0000313" key="1">
    <source>
        <dbReference type="EMBL" id="MBC6993132.1"/>
    </source>
</evidence>
<protein>
    <submittedName>
        <fullName evidence="1">Uncharacterized protein</fullName>
    </submittedName>
</protein>
<comment type="caution">
    <text evidence="1">The sequence shown here is derived from an EMBL/GenBank/DDBJ whole genome shotgun (WGS) entry which is preliminary data.</text>
</comment>
<dbReference type="AlphaFoldDB" id="A0A923TBY5"/>
<name>A0A923TBY5_9BACT</name>
<organism evidence="1 2">
    <name type="scientific">Neolewinella lacunae</name>
    <dbReference type="NCBI Taxonomy" id="1517758"/>
    <lineage>
        <taxon>Bacteria</taxon>
        <taxon>Pseudomonadati</taxon>
        <taxon>Bacteroidota</taxon>
        <taxon>Saprospiria</taxon>
        <taxon>Saprospirales</taxon>
        <taxon>Lewinellaceae</taxon>
        <taxon>Neolewinella</taxon>
    </lineage>
</organism>
<dbReference type="InterPro" id="IPR036465">
    <property type="entry name" value="vWFA_dom_sf"/>
</dbReference>
<dbReference type="EMBL" id="JACSIT010000051">
    <property type="protein sequence ID" value="MBC6993132.1"/>
    <property type="molecule type" value="Genomic_DNA"/>
</dbReference>
<reference evidence="1" key="1">
    <citation type="submission" date="2020-08" db="EMBL/GenBank/DDBJ databases">
        <title>Lewinella bacteria from marine environments.</title>
        <authorList>
            <person name="Zhong Y."/>
        </authorList>
    </citation>
    <scope>NUCLEOTIDE SEQUENCE</scope>
    <source>
        <strain evidence="1">KCTC 42187</strain>
    </source>
</reference>
<dbReference type="Gene3D" id="3.40.50.410">
    <property type="entry name" value="von Willebrand factor, type A domain"/>
    <property type="match status" value="1"/>
</dbReference>
<dbReference type="Proteomes" id="UP000650081">
    <property type="component" value="Unassembled WGS sequence"/>
</dbReference>
<evidence type="ECO:0000313" key="2">
    <source>
        <dbReference type="Proteomes" id="UP000650081"/>
    </source>
</evidence>
<proteinExistence type="predicted"/>
<accession>A0A923TBY5</accession>
<gene>
    <name evidence="1" type="ORF">H9S92_03070</name>
</gene>